<feature type="transmembrane region" description="Helical" evidence="14">
    <location>
        <begin position="102"/>
        <end position="121"/>
    </location>
</feature>
<evidence type="ECO:0000256" key="9">
    <source>
        <dbReference type="ARBA" id="ARBA00022737"/>
    </source>
</evidence>
<evidence type="ECO:0000256" key="11">
    <source>
        <dbReference type="ARBA" id="ARBA00023034"/>
    </source>
</evidence>
<evidence type="ECO:0000256" key="12">
    <source>
        <dbReference type="ARBA" id="ARBA00023136"/>
    </source>
</evidence>
<dbReference type="PANTHER" id="PTHR10791:SF30">
    <property type="entry name" value="SUGAR TRANSPORTER SWEET1"/>
    <property type="match status" value="1"/>
</dbReference>
<evidence type="ECO:0000256" key="14">
    <source>
        <dbReference type="SAM" id="Phobius"/>
    </source>
</evidence>
<dbReference type="PANTHER" id="PTHR10791">
    <property type="entry name" value="RAG1-ACTIVATING PROTEIN 1"/>
    <property type="match status" value="1"/>
</dbReference>
<protein>
    <recommendedName>
        <fullName evidence="4">Sugar transporter SWEET1</fullName>
    </recommendedName>
</protein>
<dbReference type="EMBL" id="CCYD01000322">
    <property type="protein sequence ID" value="CEG38599.1"/>
    <property type="molecule type" value="Genomic_DNA"/>
</dbReference>
<feature type="compositionally biased region" description="Polar residues" evidence="13">
    <location>
        <begin position="245"/>
        <end position="256"/>
    </location>
</feature>
<keyword evidence="10 14" id="KW-1133">Transmembrane helix</keyword>
<evidence type="ECO:0000256" key="3">
    <source>
        <dbReference type="ARBA" id="ARBA00007809"/>
    </source>
</evidence>
<evidence type="ECO:0000256" key="13">
    <source>
        <dbReference type="SAM" id="MobiDB-lite"/>
    </source>
</evidence>
<feature type="transmembrane region" description="Helical" evidence="14">
    <location>
        <begin position="170"/>
        <end position="191"/>
    </location>
</feature>
<dbReference type="Proteomes" id="UP000054928">
    <property type="component" value="Unassembled WGS sequence"/>
</dbReference>
<dbReference type="GeneID" id="36403717"/>
<keyword evidence="6" id="KW-1003">Cell membrane</keyword>
<keyword evidence="12 14" id="KW-0472">Membrane</keyword>
<evidence type="ECO:0000256" key="2">
    <source>
        <dbReference type="ARBA" id="ARBA00004653"/>
    </source>
</evidence>
<evidence type="ECO:0000256" key="8">
    <source>
        <dbReference type="ARBA" id="ARBA00022692"/>
    </source>
</evidence>
<organism evidence="15 16">
    <name type="scientific">Plasmopara halstedii</name>
    <name type="common">Downy mildew of sunflower</name>
    <dbReference type="NCBI Taxonomy" id="4781"/>
    <lineage>
        <taxon>Eukaryota</taxon>
        <taxon>Sar</taxon>
        <taxon>Stramenopiles</taxon>
        <taxon>Oomycota</taxon>
        <taxon>Peronosporomycetes</taxon>
        <taxon>Peronosporales</taxon>
        <taxon>Peronosporaceae</taxon>
        <taxon>Plasmopara</taxon>
    </lineage>
</organism>
<dbReference type="OrthoDB" id="409725at2759"/>
<feature type="transmembrane region" description="Helical" evidence="14">
    <location>
        <begin position="70"/>
        <end position="90"/>
    </location>
</feature>
<dbReference type="GO" id="GO:0005886">
    <property type="term" value="C:plasma membrane"/>
    <property type="evidence" value="ECO:0007669"/>
    <property type="project" value="UniProtKB-SubCell"/>
</dbReference>
<dbReference type="GO" id="GO:0051119">
    <property type="term" value="F:sugar transmembrane transporter activity"/>
    <property type="evidence" value="ECO:0007669"/>
    <property type="project" value="InterPro"/>
</dbReference>
<evidence type="ECO:0000313" key="15">
    <source>
        <dbReference type="EMBL" id="CEG38601.1"/>
    </source>
</evidence>
<evidence type="ECO:0000256" key="6">
    <source>
        <dbReference type="ARBA" id="ARBA00022475"/>
    </source>
</evidence>
<dbReference type="Gene3D" id="1.20.1280.290">
    <property type="match status" value="2"/>
</dbReference>
<feature type="compositionally biased region" description="Acidic residues" evidence="13">
    <location>
        <begin position="230"/>
        <end position="241"/>
    </location>
</feature>
<keyword evidence="11" id="KW-0333">Golgi apparatus</keyword>
<dbReference type="EMBL" id="CCYD01001381">
    <property type="protein sequence ID" value="CEG45021.1"/>
    <property type="molecule type" value="Genomic_DNA"/>
</dbReference>
<evidence type="ECO:0000256" key="4">
    <source>
        <dbReference type="ARBA" id="ARBA00021741"/>
    </source>
</evidence>
<feature type="region of interest" description="Disordered" evidence="13">
    <location>
        <begin position="200"/>
        <end position="265"/>
    </location>
</feature>
<keyword evidence="5" id="KW-0813">Transport</keyword>
<dbReference type="PROSITE" id="PS51257">
    <property type="entry name" value="PROKAR_LIPOPROTEIN"/>
    <property type="match status" value="1"/>
</dbReference>
<name>A0A0P1ADQ4_PLAHL</name>
<dbReference type="InterPro" id="IPR047664">
    <property type="entry name" value="SWEET"/>
</dbReference>
<dbReference type="EMBL" id="CCYD01000322">
    <property type="protein sequence ID" value="CEG38601.1"/>
    <property type="molecule type" value="Genomic_DNA"/>
</dbReference>
<dbReference type="GO" id="GO:0000139">
    <property type="term" value="C:Golgi membrane"/>
    <property type="evidence" value="ECO:0007669"/>
    <property type="project" value="UniProtKB-SubCell"/>
</dbReference>
<dbReference type="Pfam" id="PF03083">
    <property type="entry name" value="MtN3_slv"/>
    <property type="match status" value="2"/>
</dbReference>
<feature type="transmembrane region" description="Helical" evidence="14">
    <location>
        <begin position="45"/>
        <end position="63"/>
    </location>
</feature>
<accession>A0A0P1ADQ4</accession>
<reference evidence="15" key="2">
    <citation type="submission" date="2014-09" db="EMBL/GenBank/DDBJ databases">
        <authorList>
            <person name="Magalhaes I.L.F."/>
            <person name="Oliveira U."/>
            <person name="Santos F.R."/>
            <person name="Vidigal T.H.D.A."/>
            <person name="Brescovit A.D."/>
            <person name="Santos A.J."/>
        </authorList>
    </citation>
    <scope>NUCLEOTIDE SEQUENCE [LARGE SCALE GENOMIC DNA]</scope>
</reference>
<dbReference type="InterPro" id="IPR004316">
    <property type="entry name" value="SWEET_rpt"/>
</dbReference>
<dbReference type="FunFam" id="1.20.1280.290:FF:000004">
    <property type="entry name" value="Sugar transporter SWEET"/>
    <property type="match status" value="1"/>
</dbReference>
<keyword evidence="8 14" id="KW-0812">Transmembrane</keyword>
<dbReference type="GeneID" id="36403719"/>
<sequence>MTERLYVTVIQTCASLAACSLFASLIPDIRVVHQQKSTDSMPSSLPVLSMMANCVAWGLYGLLIDDYFPLVATNLIGLAFSLCYLIVYYQNEKYKKRLRLEIFVTILVLLGLISYPSVAGFEGVNERTIQDVRVIQERSTELLPLTMVIAGAVNCVLWLAYGLLLDNLFVVVPNAANLLLGIMQLMLFCIYPRSRTYDSVEPSSSKADLKNTSNHGEGTKKGFEKTSTIDTDEEMSSVDEESQAKIMTSEQSTEVNISIEVHQKG</sequence>
<keyword evidence="16" id="KW-1185">Reference proteome</keyword>
<dbReference type="AlphaFoldDB" id="A0A0P1ADQ4"/>
<evidence type="ECO:0000256" key="7">
    <source>
        <dbReference type="ARBA" id="ARBA00022597"/>
    </source>
</evidence>
<evidence type="ECO:0000313" key="16">
    <source>
        <dbReference type="Proteomes" id="UP000054928"/>
    </source>
</evidence>
<feature type="compositionally biased region" description="Polar residues" evidence="13">
    <location>
        <begin position="201"/>
        <end position="216"/>
    </location>
</feature>
<dbReference type="RefSeq" id="XP_024574968.1">
    <property type="nucleotide sequence ID" value="XM_024724053.1"/>
</dbReference>
<feature type="transmembrane region" description="Helical" evidence="14">
    <location>
        <begin position="5"/>
        <end position="25"/>
    </location>
</feature>
<proteinExistence type="inferred from homology"/>
<comment type="similarity">
    <text evidence="3">Belongs to the SWEET sugar transporter family.</text>
</comment>
<keyword evidence="7" id="KW-0762">Sugar transport</keyword>
<comment type="subcellular location">
    <subcellularLocation>
        <location evidence="1">Cell membrane</location>
        <topology evidence="1">Multi-pass membrane protein</topology>
    </subcellularLocation>
    <subcellularLocation>
        <location evidence="2">Golgi apparatus membrane</location>
        <topology evidence="2">Multi-pass membrane protein</topology>
    </subcellularLocation>
</comment>
<evidence type="ECO:0000256" key="5">
    <source>
        <dbReference type="ARBA" id="ARBA00022448"/>
    </source>
</evidence>
<feature type="transmembrane region" description="Helical" evidence="14">
    <location>
        <begin position="142"/>
        <end position="164"/>
    </location>
</feature>
<dbReference type="RefSeq" id="XP_024581390.1">
    <property type="nucleotide sequence ID" value="XM_024715720.1"/>
</dbReference>
<dbReference type="OMA" id="VANCVAW"/>
<evidence type="ECO:0000256" key="10">
    <source>
        <dbReference type="ARBA" id="ARBA00022989"/>
    </source>
</evidence>
<dbReference type="GeneID" id="36396398"/>
<reference evidence="16" key="1">
    <citation type="submission" date="2014-09" db="EMBL/GenBank/DDBJ databases">
        <authorList>
            <person name="Sharma Rahul"/>
            <person name="Thines Marco"/>
        </authorList>
    </citation>
    <scope>NUCLEOTIDE SEQUENCE [LARGE SCALE GENOMIC DNA]</scope>
</reference>
<evidence type="ECO:0000256" key="1">
    <source>
        <dbReference type="ARBA" id="ARBA00004651"/>
    </source>
</evidence>
<dbReference type="RefSeq" id="XP_024574970.1">
    <property type="nucleotide sequence ID" value="XM_024724055.1"/>
</dbReference>
<dbReference type="FunFam" id="1.20.1280.290:FF:000007">
    <property type="entry name" value="Bidirectional sugar transporter SWEET7"/>
    <property type="match status" value="1"/>
</dbReference>
<keyword evidence="9" id="KW-0677">Repeat</keyword>